<dbReference type="RefSeq" id="WP_092651250.1">
    <property type="nucleotide sequence ID" value="NZ_FOHA01000005.1"/>
</dbReference>
<dbReference type="EMBL" id="FOHA01000005">
    <property type="protein sequence ID" value="SER76868.1"/>
    <property type="molecule type" value="Genomic_DNA"/>
</dbReference>
<accession>A0A1H9RW99</accession>
<evidence type="ECO:0000313" key="2">
    <source>
        <dbReference type="Proteomes" id="UP000198948"/>
    </source>
</evidence>
<protein>
    <submittedName>
        <fullName evidence="1">Uncharacterized protein</fullName>
    </submittedName>
</protein>
<proteinExistence type="predicted"/>
<reference evidence="1 2" key="1">
    <citation type="submission" date="2016-10" db="EMBL/GenBank/DDBJ databases">
        <authorList>
            <person name="de Groot N.N."/>
        </authorList>
    </citation>
    <scope>NUCLEOTIDE SEQUENCE [LARGE SCALE GENOMIC DNA]</scope>
    <source>
        <strain evidence="1 2">DSM 13760</strain>
    </source>
</reference>
<keyword evidence="2" id="KW-1185">Reference proteome</keyword>
<gene>
    <name evidence="1" type="ORF">SAMN04488559_105124</name>
</gene>
<sequence>MHKTIRIAGNTECPCYWAIIKKGFEVTISSQLTNVEGSDCRWTYEAQKDDWLFSATTIQALLGLITMWEIRSDDWRASENEKNTYIEYRGQTPFYDIEGNEIFDE</sequence>
<evidence type="ECO:0000313" key="1">
    <source>
        <dbReference type="EMBL" id="SER76868.1"/>
    </source>
</evidence>
<dbReference type="Proteomes" id="UP000198948">
    <property type="component" value="Unassembled WGS sequence"/>
</dbReference>
<dbReference type="OrthoDB" id="9155696at2"/>
<name>A0A1H9RW99_9LACT</name>
<dbReference type="STRING" id="142588.SAMN04488559_105124"/>
<organism evidence="1 2">
    <name type="scientific">Isobaculum melis</name>
    <dbReference type="NCBI Taxonomy" id="142588"/>
    <lineage>
        <taxon>Bacteria</taxon>
        <taxon>Bacillati</taxon>
        <taxon>Bacillota</taxon>
        <taxon>Bacilli</taxon>
        <taxon>Lactobacillales</taxon>
        <taxon>Carnobacteriaceae</taxon>
        <taxon>Isobaculum</taxon>
    </lineage>
</organism>
<dbReference type="AlphaFoldDB" id="A0A1H9RW99"/>